<dbReference type="EMBL" id="CACRXK020022992">
    <property type="protein sequence ID" value="CAB4037367.1"/>
    <property type="molecule type" value="Genomic_DNA"/>
</dbReference>
<comment type="subcellular location">
    <subcellularLocation>
        <location evidence="1">Membrane</location>
        <topology evidence="1">Multi-pass membrane protein</topology>
    </subcellularLocation>
</comment>
<dbReference type="OrthoDB" id="6020693at2759"/>
<reference evidence="7" key="1">
    <citation type="submission" date="2020-04" db="EMBL/GenBank/DDBJ databases">
        <authorList>
            <person name="Alioto T."/>
            <person name="Alioto T."/>
            <person name="Gomez Garrido J."/>
        </authorList>
    </citation>
    <scope>NUCLEOTIDE SEQUENCE</scope>
    <source>
        <strain evidence="7">A484AB</strain>
    </source>
</reference>
<dbReference type="Pfam" id="PF01284">
    <property type="entry name" value="MARVEL"/>
    <property type="match status" value="1"/>
</dbReference>
<dbReference type="Proteomes" id="UP001152795">
    <property type="component" value="Unassembled WGS sequence"/>
</dbReference>
<evidence type="ECO:0000256" key="4">
    <source>
        <dbReference type="ARBA" id="ARBA00023136"/>
    </source>
</evidence>
<feature type="transmembrane region" description="Helical" evidence="6">
    <location>
        <begin position="142"/>
        <end position="163"/>
    </location>
</feature>
<dbReference type="InterPro" id="IPR008253">
    <property type="entry name" value="Marvel"/>
</dbReference>
<feature type="compositionally biased region" description="Basic and acidic residues" evidence="5">
    <location>
        <begin position="180"/>
        <end position="199"/>
    </location>
</feature>
<dbReference type="AlphaFoldDB" id="A0A6S7JZN4"/>
<dbReference type="GO" id="GO:0016020">
    <property type="term" value="C:membrane"/>
    <property type="evidence" value="ECO:0007669"/>
    <property type="project" value="UniProtKB-SubCell"/>
</dbReference>
<dbReference type="InterPro" id="IPR050578">
    <property type="entry name" value="MARVEL-CKLF_proteins"/>
</dbReference>
<feature type="region of interest" description="Disordered" evidence="5">
    <location>
        <begin position="176"/>
        <end position="199"/>
    </location>
</feature>
<evidence type="ECO:0000256" key="3">
    <source>
        <dbReference type="ARBA" id="ARBA00022989"/>
    </source>
</evidence>
<gene>
    <name evidence="7" type="ORF">PACLA_8A046994</name>
</gene>
<protein>
    <submittedName>
        <fullName evidence="7">Pre-mRNA-splicing factor CWC25 homolog</fullName>
    </submittedName>
</protein>
<accession>A0A6S7JZN4</accession>
<sequence>MPHTSGSDYVKSWAGLFKIGEFFCLLIAFSCLADFADKSENNGSFKFFLFVAITAWLITMLLFVLFSSGAHDRISMNWTLAMLIYSAVYVFLLLISTSLVADKARQFRRGVRKYEVGHERYEFEDTCDYYSDSGSPCSNVEAATVFAFMALALFLADTVFYFMEYRSTAGPAADQGGFVQHDEAGTPKDYNRSDIEQIP</sequence>
<feature type="transmembrane region" description="Helical" evidence="6">
    <location>
        <begin position="78"/>
        <end position="101"/>
    </location>
</feature>
<evidence type="ECO:0000313" key="7">
    <source>
        <dbReference type="EMBL" id="CAB4037367.1"/>
    </source>
</evidence>
<dbReference type="PANTHER" id="PTHR22776">
    <property type="entry name" value="MARVEL-CONTAINING POTENTIAL LIPID RAFT-ASSOCIATED PROTEIN"/>
    <property type="match status" value="1"/>
</dbReference>
<keyword evidence="8" id="KW-1185">Reference proteome</keyword>
<keyword evidence="4 6" id="KW-0472">Membrane</keyword>
<evidence type="ECO:0000313" key="8">
    <source>
        <dbReference type="Proteomes" id="UP001152795"/>
    </source>
</evidence>
<evidence type="ECO:0000256" key="1">
    <source>
        <dbReference type="ARBA" id="ARBA00004141"/>
    </source>
</evidence>
<organism evidence="7 8">
    <name type="scientific">Paramuricea clavata</name>
    <name type="common">Red gorgonian</name>
    <name type="synonym">Violescent sea-whip</name>
    <dbReference type="NCBI Taxonomy" id="317549"/>
    <lineage>
        <taxon>Eukaryota</taxon>
        <taxon>Metazoa</taxon>
        <taxon>Cnidaria</taxon>
        <taxon>Anthozoa</taxon>
        <taxon>Octocorallia</taxon>
        <taxon>Malacalcyonacea</taxon>
        <taxon>Plexauridae</taxon>
        <taxon>Paramuricea</taxon>
    </lineage>
</organism>
<evidence type="ECO:0000256" key="2">
    <source>
        <dbReference type="ARBA" id="ARBA00022692"/>
    </source>
</evidence>
<feature type="transmembrane region" description="Helical" evidence="6">
    <location>
        <begin position="12"/>
        <end position="35"/>
    </location>
</feature>
<keyword evidence="2 6" id="KW-0812">Transmembrane</keyword>
<comment type="caution">
    <text evidence="7">The sequence shown here is derived from an EMBL/GenBank/DDBJ whole genome shotgun (WGS) entry which is preliminary data.</text>
</comment>
<evidence type="ECO:0000256" key="6">
    <source>
        <dbReference type="SAM" id="Phobius"/>
    </source>
</evidence>
<dbReference type="PROSITE" id="PS51225">
    <property type="entry name" value="MARVEL"/>
    <property type="match status" value="1"/>
</dbReference>
<feature type="transmembrane region" description="Helical" evidence="6">
    <location>
        <begin position="47"/>
        <end position="66"/>
    </location>
</feature>
<dbReference type="PANTHER" id="PTHR22776:SF49">
    <property type="entry name" value="MARVEL DOMAIN-CONTAINING PROTEIN"/>
    <property type="match status" value="1"/>
</dbReference>
<evidence type="ECO:0000256" key="5">
    <source>
        <dbReference type="SAM" id="MobiDB-lite"/>
    </source>
</evidence>
<keyword evidence="3 6" id="KW-1133">Transmembrane helix</keyword>
<name>A0A6S7JZN4_PARCT</name>
<proteinExistence type="predicted"/>